<name>A0A8H3PIL9_9LECA</name>
<dbReference type="OrthoDB" id="5386595at2759"/>
<dbReference type="Proteomes" id="UP000664521">
    <property type="component" value="Unassembled WGS sequence"/>
</dbReference>
<feature type="region of interest" description="Disordered" evidence="1">
    <location>
        <begin position="1"/>
        <end position="25"/>
    </location>
</feature>
<evidence type="ECO:0000256" key="1">
    <source>
        <dbReference type="SAM" id="MobiDB-lite"/>
    </source>
</evidence>
<keyword evidence="3" id="KW-1185">Reference proteome</keyword>
<sequence length="383" mass="43709">MASNAPAIPDRNSSLNTTDSNVATVPDRNTSLNLFSVQKQKVDEKVEETKKKLRFKGSFDGKSWGREVAAQPETKYIQCVHDCPIVESSFWNRLEDLDRDMLESTLLGRKISIVSIGYEENNEEHLKAWQSTTDGAQLVKQEATLNKRLSCTIKQRELIPDPGENHTRVIRRSYVSHFIGSKLGLNSNNDRKRDDSLQKQFKQDLQSLMGRPPNSDFPDYAWCPIQREYLPVKTMKAGHLFPARCGDISMTAIFGPAEQLKWIDQKYEPGVKSELFRACNGIFWGAGAEERFGKGLFVLVFDLDSDATIDEIRTWQGSAMKEYRIRVLRPDASEMKVNFSPTSKVAWNTIDGQRVQWGDPTKPEVITFRPFLGMKMKMKMIRS</sequence>
<gene>
    <name evidence="2" type="ORF">HETSPECPRED_002874</name>
</gene>
<proteinExistence type="predicted"/>
<accession>A0A8H3PIL9</accession>
<evidence type="ECO:0008006" key="4">
    <source>
        <dbReference type="Google" id="ProtNLM"/>
    </source>
</evidence>
<dbReference type="AlphaFoldDB" id="A0A8H3PIL9"/>
<protein>
    <recommendedName>
        <fullName evidence="4">HNH nuclease domain-containing protein</fullName>
    </recommendedName>
</protein>
<evidence type="ECO:0000313" key="3">
    <source>
        <dbReference type="Proteomes" id="UP000664521"/>
    </source>
</evidence>
<feature type="compositionally biased region" description="Polar residues" evidence="1">
    <location>
        <begin position="11"/>
        <end position="25"/>
    </location>
</feature>
<comment type="caution">
    <text evidence="2">The sequence shown here is derived from an EMBL/GenBank/DDBJ whole genome shotgun (WGS) entry which is preliminary data.</text>
</comment>
<dbReference type="EMBL" id="CAJPDS010000176">
    <property type="protein sequence ID" value="CAF9941120.1"/>
    <property type="molecule type" value="Genomic_DNA"/>
</dbReference>
<organism evidence="2 3">
    <name type="scientific">Heterodermia speciosa</name>
    <dbReference type="NCBI Taxonomy" id="116794"/>
    <lineage>
        <taxon>Eukaryota</taxon>
        <taxon>Fungi</taxon>
        <taxon>Dikarya</taxon>
        <taxon>Ascomycota</taxon>
        <taxon>Pezizomycotina</taxon>
        <taxon>Lecanoromycetes</taxon>
        <taxon>OSLEUM clade</taxon>
        <taxon>Lecanoromycetidae</taxon>
        <taxon>Caliciales</taxon>
        <taxon>Physciaceae</taxon>
        <taxon>Heterodermia</taxon>
    </lineage>
</organism>
<evidence type="ECO:0000313" key="2">
    <source>
        <dbReference type="EMBL" id="CAF9941120.1"/>
    </source>
</evidence>
<reference evidence="2" key="1">
    <citation type="submission" date="2021-03" db="EMBL/GenBank/DDBJ databases">
        <authorList>
            <person name="Tagirdzhanova G."/>
        </authorList>
    </citation>
    <scope>NUCLEOTIDE SEQUENCE</scope>
</reference>